<protein>
    <submittedName>
        <fullName evidence="1">Uncharacterized protein</fullName>
    </submittedName>
</protein>
<reference evidence="1" key="1">
    <citation type="submission" date="2021-01" db="EMBL/GenBank/DDBJ databases">
        <authorList>
            <consortium name="Aspergillus luchuensis mut. kawachii IFO 4304 genome sequencing consortium"/>
            <person name="Kazuki M."/>
            <person name="Futagami T."/>
        </authorList>
    </citation>
    <scope>NUCLEOTIDE SEQUENCE</scope>
    <source>
        <strain evidence="1">IFO 4308</strain>
    </source>
</reference>
<accession>A0A7R7ZXI0</accession>
<evidence type="ECO:0000313" key="1">
    <source>
        <dbReference type="EMBL" id="BCR96812.1"/>
    </source>
</evidence>
<gene>
    <name evidence="1" type="ORF">AKAW2_30131A</name>
</gene>
<dbReference type="AlphaFoldDB" id="A0A7R7ZXI0"/>
<proteinExistence type="predicted"/>
<dbReference type="RefSeq" id="XP_041540578.1">
    <property type="nucleotide sequence ID" value="XM_041686610.1"/>
</dbReference>
<sequence>MMNCIIQRHAYIRLSSNLGSSDLAVRMGDLVGGSGSKSKWERNFGIADRCRGVQVRDIAKNAWADLIPVEGIFVVFHAMIVLSRYDMIWILSHRMPQYTDLVELATLEYSWEFLRCLGLQVGNGEDLRV</sequence>
<dbReference type="EMBL" id="AP024427">
    <property type="protein sequence ID" value="BCR96812.1"/>
    <property type="molecule type" value="Genomic_DNA"/>
</dbReference>
<name>A0A7R7ZXI0_ASPKA</name>
<evidence type="ECO:0000313" key="2">
    <source>
        <dbReference type="Proteomes" id="UP000661280"/>
    </source>
</evidence>
<dbReference type="Proteomes" id="UP000661280">
    <property type="component" value="Chromosome 3"/>
</dbReference>
<organism evidence="1 2">
    <name type="scientific">Aspergillus kawachii</name>
    <name type="common">White koji mold</name>
    <name type="synonym">Aspergillus awamori var. kawachi</name>
    <dbReference type="NCBI Taxonomy" id="1069201"/>
    <lineage>
        <taxon>Eukaryota</taxon>
        <taxon>Fungi</taxon>
        <taxon>Dikarya</taxon>
        <taxon>Ascomycota</taxon>
        <taxon>Pezizomycotina</taxon>
        <taxon>Eurotiomycetes</taxon>
        <taxon>Eurotiomycetidae</taxon>
        <taxon>Eurotiales</taxon>
        <taxon>Aspergillaceae</taxon>
        <taxon>Aspergillus</taxon>
        <taxon>Aspergillus subgen. Circumdati</taxon>
    </lineage>
</organism>
<keyword evidence="2" id="KW-1185">Reference proteome</keyword>
<reference evidence="1" key="2">
    <citation type="submission" date="2021-02" db="EMBL/GenBank/DDBJ databases">
        <title>Aspergillus luchuensis mut. kawachii IFO 4304 genome sequence.</title>
        <authorList>
            <person name="Mori K."/>
            <person name="Kadooka C."/>
            <person name="Goto M."/>
            <person name="Futagami T."/>
        </authorList>
    </citation>
    <scope>NUCLEOTIDE SEQUENCE</scope>
    <source>
        <strain evidence="1">IFO 4308</strain>
    </source>
</reference>
<dbReference type="GeneID" id="64958137"/>
<dbReference type="KEGG" id="aluc:AKAW2_30131A"/>